<dbReference type="PANTHER" id="PTHR47294:SF6">
    <property type="entry name" value="HMA DOMAIN-CONTAINING PROTEIN"/>
    <property type="match status" value="1"/>
</dbReference>
<keyword evidence="2" id="KW-1185">Reference proteome</keyword>
<evidence type="ECO:0000313" key="2">
    <source>
        <dbReference type="Proteomes" id="UP000325577"/>
    </source>
</evidence>
<evidence type="ECO:0008006" key="3">
    <source>
        <dbReference type="Google" id="ProtNLM"/>
    </source>
</evidence>
<evidence type="ECO:0000313" key="1">
    <source>
        <dbReference type="EMBL" id="KAA8532720.1"/>
    </source>
</evidence>
<dbReference type="Gene3D" id="3.30.70.100">
    <property type="match status" value="1"/>
</dbReference>
<proteinExistence type="predicted"/>
<dbReference type="OrthoDB" id="1649273at2759"/>
<dbReference type="EMBL" id="CM018042">
    <property type="protein sequence ID" value="KAA8532720.1"/>
    <property type="molecule type" value="Genomic_DNA"/>
</dbReference>
<name>A0A5J5AQ48_9ASTE</name>
<protein>
    <recommendedName>
        <fullName evidence="3">HMA domain-containing protein</fullName>
    </recommendedName>
</protein>
<organism evidence="1 2">
    <name type="scientific">Nyssa sinensis</name>
    <dbReference type="NCBI Taxonomy" id="561372"/>
    <lineage>
        <taxon>Eukaryota</taxon>
        <taxon>Viridiplantae</taxon>
        <taxon>Streptophyta</taxon>
        <taxon>Embryophyta</taxon>
        <taxon>Tracheophyta</taxon>
        <taxon>Spermatophyta</taxon>
        <taxon>Magnoliopsida</taxon>
        <taxon>eudicotyledons</taxon>
        <taxon>Gunneridae</taxon>
        <taxon>Pentapetalae</taxon>
        <taxon>asterids</taxon>
        <taxon>Cornales</taxon>
        <taxon>Nyssaceae</taxon>
        <taxon>Nyssa</taxon>
    </lineage>
</organism>
<dbReference type="SUPFAM" id="SSF55008">
    <property type="entry name" value="HMA, heavy metal-associated domain"/>
    <property type="match status" value="1"/>
</dbReference>
<sequence>MGIADQNQNQNQNQKKKKKELPTIGFKKFKNRLLPRTSLASMESLTMPLVQEVVLYADFQCAECQKRVADIISRMNGGTESVVVDVLEKKVTLTCIYPNAVKVPAKQVAAIYKNPLNKFAIIKWLSSWS</sequence>
<accession>A0A5J5AQ48</accession>
<dbReference type="GO" id="GO:0046872">
    <property type="term" value="F:metal ion binding"/>
    <property type="evidence" value="ECO:0007669"/>
    <property type="project" value="InterPro"/>
</dbReference>
<dbReference type="PANTHER" id="PTHR47294">
    <property type="entry name" value="OS08G0431150 PROTEIN"/>
    <property type="match status" value="1"/>
</dbReference>
<gene>
    <name evidence="1" type="ORF">F0562_032753</name>
</gene>
<dbReference type="InterPro" id="IPR036163">
    <property type="entry name" value="HMA_dom_sf"/>
</dbReference>
<dbReference type="AlphaFoldDB" id="A0A5J5AQ48"/>
<dbReference type="Proteomes" id="UP000325577">
    <property type="component" value="Linkage Group LG19"/>
</dbReference>
<reference evidence="1 2" key="1">
    <citation type="submission" date="2019-09" db="EMBL/GenBank/DDBJ databases">
        <title>A chromosome-level genome assembly of the Chinese tupelo Nyssa sinensis.</title>
        <authorList>
            <person name="Yang X."/>
            <person name="Kang M."/>
            <person name="Yang Y."/>
            <person name="Xiong H."/>
            <person name="Wang M."/>
            <person name="Zhang Z."/>
            <person name="Wang Z."/>
            <person name="Wu H."/>
            <person name="Ma T."/>
            <person name="Liu J."/>
            <person name="Xi Z."/>
        </authorList>
    </citation>
    <scope>NUCLEOTIDE SEQUENCE [LARGE SCALE GENOMIC DNA]</scope>
    <source>
        <strain evidence="1">J267</strain>
        <tissue evidence="1">Leaf</tissue>
    </source>
</reference>